<accession>A0A1R2AZL3</accession>
<comment type="caution">
    <text evidence="1">The sequence shown here is derived from an EMBL/GenBank/DDBJ whole genome shotgun (WGS) entry which is preliminary data.</text>
</comment>
<reference evidence="1 2" key="1">
    <citation type="submission" date="2016-11" db="EMBL/GenBank/DDBJ databases">
        <title>The macronuclear genome of Stentor coeruleus: a giant cell with tiny introns.</title>
        <authorList>
            <person name="Slabodnick M."/>
            <person name="Ruby J.G."/>
            <person name="Reiff S.B."/>
            <person name="Swart E.C."/>
            <person name="Gosai S."/>
            <person name="Prabakaran S."/>
            <person name="Witkowska E."/>
            <person name="Larue G.E."/>
            <person name="Fisher S."/>
            <person name="Freeman R.M."/>
            <person name="Gunawardena J."/>
            <person name="Chu W."/>
            <person name="Stover N.A."/>
            <person name="Gregory B.D."/>
            <person name="Nowacki M."/>
            <person name="Derisi J."/>
            <person name="Roy S.W."/>
            <person name="Marshall W.F."/>
            <person name="Sood P."/>
        </authorList>
    </citation>
    <scope>NUCLEOTIDE SEQUENCE [LARGE SCALE GENOMIC DNA]</scope>
    <source>
        <strain evidence="1">WM001</strain>
    </source>
</reference>
<evidence type="ECO:0000313" key="2">
    <source>
        <dbReference type="Proteomes" id="UP000187209"/>
    </source>
</evidence>
<dbReference type="SUPFAM" id="SSF51197">
    <property type="entry name" value="Clavaminate synthase-like"/>
    <property type="match status" value="1"/>
</dbReference>
<dbReference type="PANTHER" id="PTHR31630:SF6">
    <property type="entry name" value="PHYTANOYL-COA DIOXYGENASE-RELATED"/>
    <property type="match status" value="1"/>
</dbReference>
<protein>
    <recommendedName>
        <fullName evidence="3">Phytanoyl-CoA dioxygenase</fullName>
    </recommendedName>
</protein>
<dbReference type="OrthoDB" id="443875at2759"/>
<dbReference type="Proteomes" id="UP000187209">
    <property type="component" value="Unassembled WGS sequence"/>
</dbReference>
<gene>
    <name evidence="1" type="ORF">SteCoe_32361</name>
</gene>
<name>A0A1R2AZL3_9CILI</name>
<dbReference type="Gene3D" id="2.60.120.620">
    <property type="entry name" value="q2cbj1_9rhob like domain"/>
    <property type="match status" value="1"/>
</dbReference>
<evidence type="ECO:0008006" key="3">
    <source>
        <dbReference type="Google" id="ProtNLM"/>
    </source>
</evidence>
<evidence type="ECO:0000313" key="1">
    <source>
        <dbReference type="EMBL" id="OMJ69820.1"/>
    </source>
</evidence>
<organism evidence="1 2">
    <name type="scientific">Stentor coeruleus</name>
    <dbReference type="NCBI Taxonomy" id="5963"/>
    <lineage>
        <taxon>Eukaryota</taxon>
        <taxon>Sar</taxon>
        <taxon>Alveolata</taxon>
        <taxon>Ciliophora</taxon>
        <taxon>Postciliodesmatophora</taxon>
        <taxon>Heterotrichea</taxon>
        <taxon>Heterotrichida</taxon>
        <taxon>Stentoridae</taxon>
        <taxon>Stentor</taxon>
    </lineage>
</organism>
<proteinExistence type="predicted"/>
<dbReference type="PANTHER" id="PTHR31630">
    <property type="entry name" value="PHYTANOYL-COA DIOXYGENASE-RELATED-RELATED"/>
    <property type="match status" value="1"/>
</dbReference>
<dbReference type="EMBL" id="MPUH01001154">
    <property type="protein sequence ID" value="OMJ69820.1"/>
    <property type="molecule type" value="Genomic_DNA"/>
</dbReference>
<dbReference type="AlphaFoldDB" id="A0A1R2AZL3"/>
<keyword evidence="2" id="KW-1185">Reference proteome</keyword>
<sequence>MEYIDGLNSSGGIWPGPLCISSYKRFDCLASDIEQQLENHGVAVVQIFSPSECENFRNRAWADFSRLINLQKDDPNTYKNLKALSPIRSMLLKNNPLVHLQWVWDIRQDPRIVEIFASLWNTNKEDLLVSYDAISLHLPSEITYDGWFNNRLWIHTDQSSEKKFKCCVQGLVNLYPVNPGDATLLVLEDSHKYFNEYFEYVGIANRKDFIIIEKQGIEFFLRKGCVPRWVLADEGTLVLWDSRVFHMGSGPIIGREKQNFRLVTYVCMLPRHGVSQKILDKKLKALENKVDTSHWANCAYVGRKHKPGYFPFTFNDIQDPQLSPLGRRLAGFNN</sequence>